<gene>
    <name evidence="2" type="ORF">AQUCO_01500310v1</name>
</gene>
<dbReference type="AlphaFoldDB" id="A0A2G5DT44"/>
<name>A0A2G5DT44_AQUCA</name>
<accession>A0A2G5DT44</accession>
<dbReference type="Pfam" id="PF02519">
    <property type="entry name" value="Auxin_inducible"/>
    <property type="match status" value="1"/>
</dbReference>
<dbReference type="STRING" id="218851.A0A2G5DT44"/>
<dbReference type="InterPro" id="IPR003676">
    <property type="entry name" value="SAUR_fam"/>
</dbReference>
<dbReference type="GO" id="GO:0009733">
    <property type="term" value="P:response to auxin"/>
    <property type="evidence" value="ECO:0007669"/>
    <property type="project" value="InterPro"/>
</dbReference>
<sequence>MKIDVRQNHAILDKAGKLETTNVLKSHAAVYVGANQVYVGVNQMKPFVVPISNLNHPLKKLDFGFDHPMGGLSIPCEEDTFIYLTS</sequence>
<organism evidence="2 3">
    <name type="scientific">Aquilegia coerulea</name>
    <name type="common">Rocky mountain columbine</name>
    <dbReference type="NCBI Taxonomy" id="218851"/>
    <lineage>
        <taxon>Eukaryota</taxon>
        <taxon>Viridiplantae</taxon>
        <taxon>Streptophyta</taxon>
        <taxon>Embryophyta</taxon>
        <taxon>Tracheophyta</taxon>
        <taxon>Spermatophyta</taxon>
        <taxon>Magnoliopsida</taxon>
        <taxon>Ranunculales</taxon>
        <taxon>Ranunculaceae</taxon>
        <taxon>Thalictroideae</taxon>
        <taxon>Aquilegia</taxon>
    </lineage>
</organism>
<dbReference type="OrthoDB" id="625231at2759"/>
<comment type="similarity">
    <text evidence="1">Belongs to the ARG7 family.</text>
</comment>
<dbReference type="EMBL" id="KZ305032">
    <property type="protein sequence ID" value="PIA46678.1"/>
    <property type="molecule type" value="Genomic_DNA"/>
</dbReference>
<keyword evidence="3" id="KW-1185">Reference proteome</keyword>
<evidence type="ECO:0008006" key="4">
    <source>
        <dbReference type="Google" id="ProtNLM"/>
    </source>
</evidence>
<dbReference type="Proteomes" id="UP000230069">
    <property type="component" value="Unassembled WGS sequence"/>
</dbReference>
<proteinExistence type="inferred from homology"/>
<evidence type="ECO:0000313" key="2">
    <source>
        <dbReference type="EMBL" id="PIA46678.1"/>
    </source>
</evidence>
<dbReference type="PANTHER" id="PTHR31929">
    <property type="entry name" value="SAUR-LIKE AUXIN-RESPONSIVE PROTEIN FAMILY-RELATED"/>
    <property type="match status" value="1"/>
</dbReference>
<reference evidence="2 3" key="1">
    <citation type="submission" date="2017-09" db="EMBL/GenBank/DDBJ databases">
        <title>WGS assembly of Aquilegia coerulea Goldsmith.</title>
        <authorList>
            <person name="Hodges S."/>
            <person name="Kramer E."/>
            <person name="Nordborg M."/>
            <person name="Tomkins J."/>
            <person name="Borevitz J."/>
            <person name="Derieg N."/>
            <person name="Yan J."/>
            <person name="Mihaltcheva S."/>
            <person name="Hayes R.D."/>
            <person name="Rokhsar D."/>
        </authorList>
    </citation>
    <scope>NUCLEOTIDE SEQUENCE [LARGE SCALE GENOMIC DNA]</scope>
    <source>
        <strain evidence="3">cv. Goldsmith</strain>
    </source>
</reference>
<evidence type="ECO:0000256" key="1">
    <source>
        <dbReference type="ARBA" id="ARBA00006974"/>
    </source>
</evidence>
<protein>
    <recommendedName>
        <fullName evidence="4">Auxin-responsive protein</fullName>
    </recommendedName>
</protein>
<dbReference type="InParanoid" id="A0A2G5DT44"/>
<evidence type="ECO:0000313" key="3">
    <source>
        <dbReference type="Proteomes" id="UP000230069"/>
    </source>
</evidence>